<name>A0A813GJW5_POLGL</name>
<dbReference type="GO" id="GO:0005737">
    <property type="term" value="C:cytoplasm"/>
    <property type="evidence" value="ECO:0007669"/>
    <property type="project" value="TreeGrafter"/>
</dbReference>
<dbReference type="InterPro" id="IPR015362">
    <property type="entry name" value="WIBG_mago-bd"/>
</dbReference>
<reference evidence="3" key="1">
    <citation type="submission" date="2021-02" db="EMBL/GenBank/DDBJ databases">
        <authorList>
            <person name="Dougan E. K."/>
            <person name="Rhodes N."/>
            <person name="Thang M."/>
            <person name="Chan C."/>
        </authorList>
    </citation>
    <scope>NUCLEOTIDE SEQUENCE</scope>
</reference>
<evidence type="ECO:0000313" key="3">
    <source>
        <dbReference type="EMBL" id="CAE8623185.1"/>
    </source>
</evidence>
<protein>
    <recommendedName>
        <fullName evidence="2">WIBG Mago-binding domain-containing protein</fullName>
    </recommendedName>
</protein>
<proteinExistence type="predicted"/>
<feature type="region of interest" description="Disordered" evidence="1">
    <location>
        <begin position="1"/>
        <end position="145"/>
    </location>
</feature>
<dbReference type="AlphaFoldDB" id="A0A813GJW5"/>
<dbReference type="SMART" id="SM01273">
    <property type="entry name" value="Mago-bind"/>
    <property type="match status" value="1"/>
</dbReference>
<feature type="compositionally biased region" description="Basic and acidic residues" evidence="1">
    <location>
        <begin position="106"/>
        <end position="116"/>
    </location>
</feature>
<dbReference type="GO" id="GO:0003723">
    <property type="term" value="F:RNA binding"/>
    <property type="evidence" value="ECO:0007669"/>
    <property type="project" value="TreeGrafter"/>
</dbReference>
<organism evidence="3 4">
    <name type="scientific">Polarella glacialis</name>
    <name type="common">Dinoflagellate</name>
    <dbReference type="NCBI Taxonomy" id="89957"/>
    <lineage>
        <taxon>Eukaryota</taxon>
        <taxon>Sar</taxon>
        <taxon>Alveolata</taxon>
        <taxon>Dinophyceae</taxon>
        <taxon>Suessiales</taxon>
        <taxon>Suessiaceae</taxon>
        <taxon>Polarella</taxon>
    </lineage>
</organism>
<comment type="caution">
    <text evidence="3">The sequence shown here is derived from an EMBL/GenBank/DDBJ whole genome shotgun (WGS) entry which is preliminary data.</text>
</comment>
<dbReference type="Pfam" id="PF09282">
    <property type="entry name" value="Mago-bind"/>
    <property type="match status" value="1"/>
</dbReference>
<feature type="compositionally biased region" description="Basic and acidic residues" evidence="1">
    <location>
        <begin position="124"/>
        <end position="145"/>
    </location>
</feature>
<keyword evidence="4" id="KW-1185">Reference proteome</keyword>
<evidence type="ECO:0000313" key="4">
    <source>
        <dbReference type="Proteomes" id="UP000654075"/>
    </source>
</evidence>
<dbReference type="GO" id="GO:1903259">
    <property type="term" value="P:exon-exon junction complex disassembly"/>
    <property type="evidence" value="ECO:0007669"/>
    <property type="project" value="InterPro"/>
</dbReference>
<dbReference type="PANTHER" id="PTHR22959">
    <property type="entry name" value="PYM PROTEIN"/>
    <property type="match status" value="1"/>
</dbReference>
<dbReference type="InterPro" id="IPR039333">
    <property type="entry name" value="PYM1"/>
</dbReference>
<dbReference type="PANTHER" id="PTHR22959:SF0">
    <property type="entry name" value="PARTNER OF Y14 AND MAGO"/>
    <property type="match status" value="1"/>
</dbReference>
<evidence type="ECO:0000259" key="2">
    <source>
        <dbReference type="SMART" id="SM01273"/>
    </source>
</evidence>
<dbReference type="Proteomes" id="UP000654075">
    <property type="component" value="Unassembled WGS sequence"/>
</dbReference>
<evidence type="ECO:0000256" key="1">
    <source>
        <dbReference type="SAM" id="MobiDB-lite"/>
    </source>
</evidence>
<feature type="region of interest" description="Disordered" evidence="1">
    <location>
        <begin position="158"/>
        <end position="182"/>
    </location>
</feature>
<feature type="domain" description="WIBG Mago-binding" evidence="2">
    <location>
        <begin position="26"/>
        <end position="52"/>
    </location>
</feature>
<dbReference type="OMA" id="IPGCADS"/>
<dbReference type="InterPro" id="IPR036348">
    <property type="entry name" value="WIBG_N_sf"/>
</dbReference>
<gene>
    <name evidence="3" type="ORF">PGLA1383_LOCUS40480</name>
</gene>
<dbReference type="OrthoDB" id="21625at2759"/>
<dbReference type="EMBL" id="CAJNNV010028126">
    <property type="protein sequence ID" value="CAE8623185.1"/>
    <property type="molecule type" value="Genomic_DNA"/>
</dbReference>
<dbReference type="GO" id="GO:0035145">
    <property type="term" value="C:exon-exon junction complex"/>
    <property type="evidence" value="ECO:0007669"/>
    <property type="project" value="TreeGrafter"/>
</dbReference>
<sequence>MSGQVPRPDGVQTTNTGSVYHVQEDGSKVIAPTRRPDGTLRKPVRVRAGYTPLEENTYKGPEVQQRFASRGIPGMGPSEPAPERSSRPASGGGYVPGFPPGYVPEPKAKAKAKAETQVKAAAKPKAEPKAAPKEEAASADPDKRIRNLRKKLAEIASLEERAANEDLSEEQQQKMSRKAEMEAEVADLEDQLAKLKV</sequence>
<dbReference type="SUPFAM" id="SSF101931">
    <property type="entry name" value="Pym (Within the bgcn gene intron protein, WIBG), N-terminal domain"/>
    <property type="match status" value="1"/>
</dbReference>
<accession>A0A813GJW5</accession>